<dbReference type="InterPro" id="IPR012675">
    <property type="entry name" value="Beta-grasp_dom_sf"/>
</dbReference>
<dbReference type="GO" id="GO:0051537">
    <property type="term" value="F:2 iron, 2 sulfur cluster binding"/>
    <property type="evidence" value="ECO:0007669"/>
    <property type="project" value="UniProtKB-KW"/>
</dbReference>
<dbReference type="GO" id="GO:0140647">
    <property type="term" value="P:P450-containing electron transport chain"/>
    <property type="evidence" value="ECO:0007669"/>
    <property type="project" value="InterPro"/>
</dbReference>
<evidence type="ECO:0000256" key="6">
    <source>
        <dbReference type="ARBA" id="ARBA00034078"/>
    </source>
</evidence>
<keyword evidence="9" id="KW-1185">Reference proteome</keyword>
<gene>
    <name evidence="8" type="ORF">ICI42_21410</name>
</gene>
<keyword evidence="3" id="KW-0479">Metal-binding</keyword>
<dbReference type="InterPro" id="IPR018298">
    <property type="entry name" value="Adrenodoxin_Fe-S_BS"/>
</dbReference>
<dbReference type="PANTHER" id="PTHR23426">
    <property type="entry name" value="FERREDOXIN/ADRENODOXIN"/>
    <property type="match status" value="1"/>
</dbReference>
<dbReference type="CDD" id="cd00207">
    <property type="entry name" value="fer2"/>
    <property type="match status" value="1"/>
</dbReference>
<accession>A0A8J6U084</accession>
<dbReference type="Pfam" id="PF00111">
    <property type="entry name" value="Fer2"/>
    <property type="match status" value="1"/>
</dbReference>
<dbReference type="PANTHER" id="PTHR23426:SF65">
    <property type="entry name" value="FERREDOXIN-2, MITOCHONDRIAL"/>
    <property type="match status" value="1"/>
</dbReference>
<dbReference type="Proteomes" id="UP000643405">
    <property type="component" value="Unassembled WGS sequence"/>
</dbReference>
<dbReference type="GO" id="GO:0046872">
    <property type="term" value="F:metal ion binding"/>
    <property type="evidence" value="ECO:0007669"/>
    <property type="project" value="UniProtKB-KW"/>
</dbReference>
<evidence type="ECO:0000256" key="5">
    <source>
        <dbReference type="ARBA" id="ARBA00023014"/>
    </source>
</evidence>
<dbReference type="InterPro" id="IPR001041">
    <property type="entry name" value="2Fe-2S_ferredoxin-type"/>
</dbReference>
<dbReference type="Gene3D" id="3.10.20.30">
    <property type="match status" value="1"/>
</dbReference>
<dbReference type="AlphaFoldDB" id="A0A8J6U084"/>
<dbReference type="EMBL" id="JACVVX010000010">
    <property type="protein sequence ID" value="MBD0417204.1"/>
    <property type="molecule type" value="Genomic_DNA"/>
</dbReference>
<dbReference type="PROSITE" id="PS00814">
    <property type="entry name" value="ADX"/>
    <property type="match status" value="1"/>
</dbReference>
<keyword evidence="4" id="KW-0408">Iron</keyword>
<dbReference type="GO" id="GO:0009055">
    <property type="term" value="F:electron transfer activity"/>
    <property type="evidence" value="ECO:0007669"/>
    <property type="project" value="TreeGrafter"/>
</dbReference>
<evidence type="ECO:0000256" key="1">
    <source>
        <dbReference type="ARBA" id="ARBA00010914"/>
    </source>
</evidence>
<comment type="similarity">
    <text evidence="1">Belongs to the adrenodoxin/putidaredoxin family.</text>
</comment>
<comment type="cofactor">
    <cofactor evidence="6">
        <name>[2Fe-2S] cluster</name>
        <dbReference type="ChEBI" id="CHEBI:190135"/>
    </cofactor>
</comment>
<keyword evidence="5" id="KW-0411">Iron-sulfur</keyword>
<comment type="caution">
    <text evidence="8">The sequence shown here is derived from an EMBL/GenBank/DDBJ whole genome shotgun (WGS) entry which is preliminary data.</text>
</comment>
<evidence type="ECO:0000313" key="9">
    <source>
        <dbReference type="Proteomes" id="UP000643405"/>
    </source>
</evidence>
<feature type="domain" description="2Fe-2S ferredoxin-type" evidence="7">
    <location>
        <begin position="2"/>
        <end position="106"/>
    </location>
</feature>
<protein>
    <submittedName>
        <fullName evidence="8">(2Fe-2S)-binding protein</fullName>
    </submittedName>
</protein>
<dbReference type="InterPro" id="IPR036010">
    <property type="entry name" value="2Fe-2S_ferredoxin-like_sf"/>
</dbReference>
<dbReference type="PRINTS" id="PR00355">
    <property type="entry name" value="ADRENODOXIN"/>
</dbReference>
<evidence type="ECO:0000313" key="8">
    <source>
        <dbReference type="EMBL" id="MBD0417204.1"/>
    </source>
</evidence>
<proteinExistence type="inferred from homology"/>
<evidence type="ECO:0000256" key="2">
    <source>
        <dbReference type="ARBA" id="ARBA00022714"/>
    </source>
</evidence>
<organism evidence="8 9">
    <name type="scientific">Oryzicola mucosus</name>
    <dbReference type="NCBI Taxonomy" id="2767425"/>
    <lineage>
        <taxon>Bacteria</taxon>
        <taxon>Pseudomonadati</taxon>
        <taxon>Pseudomonadota</taxon>
        <taxon>Alphaproteobacteria</taxon>
        <taxon>Hyphomicrobiales</taxon>
        <taxon>Phyllobacteriaceae</taxon>
        <taxon>Oryzicola</taxon>
    </lineage>
</organism>
<evidence type="ECO:0000256" key="3">
    <source>
        <dbReference type="ARBA" id="ARBA00022723"/>
    </source>
</evidence>
<evidence type="ECO:0000259" key="7">
    <source>
        <dbReference type="PROSITE" id="PS51085"/>
    </source>
</evidence>
<dbReference type="SUPFAM" id="SSF54292">
    <property type="entry name" value="2Fe-2S ferredoxin-like"/>
    <property type="match status" value="1"/>
</dbReference>
<reference evidence="8" key="1">
    <citation type="submission" date="2020-09" db="EMBL/GenBank/DDBJ databases">
        <title>Genome seq and assembly of Tianweitania sp.</title>
        <authorList>
            <person name="Chhetri G."/>
        </authorList>
    </citation>
    <scope>NUCLEOTIDE SEQUENCE</scope>
    <source>
        <strain evidence="8">Rool2</strain>
    </source>
</reference>
<dbReference type="GO" id="GO:0005829">
    <property type="term" value="C:cytosol"/>
    <property type="evidence" value="ECO:0007669"/>
    <property type="project" value="TreeGrafter"/>
</dbReference>
<dbReference type="PROSITE" id="PS51085">
    <property type="entry name" value="2FE2S_FER_2"/>
    <property type="match status" value="1"/>
</dbReference>
<name>A0A8J6U084_9HYPH</name>
<dbReference type="InterPro" id="IPR001055">
    <property type="entry name" value="Adrenodoxin-like"/>
</dbReference>
<keyword evidence="2" id="KW-0001">2Fe-2S</keyword>
<evidence type="ECO:0000256" key="4">
    <source>
        <dbReference type="ARBA" id="ARBA00023004"/>
    </source>
</evidence>
<dbReference type="RefSeq" id="WP_188166642.1">
    <property type="nucleotide sequence ID" value="NZ_JACVVX010000010.1"/>
</dbReference>
<sequence length="107" mass="11238">MPQVLFTLHNGTVMSVAAATGHSVMEAARNNGVPGIVAECGGAAMCATCHVYVDPKWLGKIAAMSDFEDELLEGTGSPRMETSRLSCQIPIDDGLDGLEVTVPPSQY</sequence>